<reference evidence="5 6" key="1">
    <citation type="submission" date="2020-04" db="EMBL/GenBank/DDBJ databases">
        <authorList>
            <person name="Wallbank WR R."/>
            <person name="Pardo Diaz C."/>
            <person name="Kozak K."/>
            <person name="Martin S."/>
            <person name="Jiggins C."/>
            <person name="Moest M."/>
            <person name="Warren A I."/>
            <person name="Byers J.R.P. K."/>
            <person name="Montejo-Kovacevich G."/>
            <person name="Yen C E."/>
        </authorList>
    </citation>
    <scope>NUCLEOTIDE SEQUENCE [LARGE SCALE GENOMIC DNA]</scope>
</reference>
<keyword evidence="6" id="KW-1185">Reference proteome</keyword>
<dbReference type="InterPro" id="IPR031311">
    <property type="entry name" value="CHIT_BIND_RR_consensus"/>
</dbReference>
<dbReference type="GO" id="GO:0042302">
    <property type="term" value="F:structural constituent of cuticle"/>
    <property type="evidence" value="ECO:0007669"/>
    <property type="project" value="UniProtKB-UniRule"/>
</dbReference>
<dbReference type="PANTHER" id="PTHR12236:SF95">
    <property type="entry name" value="CUTICULAR PROTEIN 76BD, ISOFORM C-RELATED"/>
    <property type="match status" value="1"/>
</dbReference>
<evidence type="ECO:0000256" key="1">
    <source>
        <dbReference type="ARBA" id="ARBA00022460"/>
    </source>
</evidence>
<feature type="chain" id="PRO_5035834496" evidence="4">
    <location>
        <begin position="21"/>
        <end position="201"/>
    </location>
</feature>
<dbReference type="PANTHER" id="PTHR12236">
    <property type="entry name" value="STRUCTURAL CONTITUENT OF CUTICLE"/>
    <property type="match status" value="1"/>
</dbReference>
<keyword evidence="2 4" id="KW-0732">Signal</keyword>
<dbReference type="PROSITE" id="PS00233">
    <property type="entry name" value="CHIT_BIND_RR_1"/>
    <property type="match status" value="1"/>
</dbReference>
<proteinExistence type="predicted"/>
<feature type="signal peptide" evidence="4">
    <location>
        <begin position="1"/>
        <end position="20"/>
    </location>
</feature>
<dbReference type="GO" id="GO:0005615">
    <property type="term" value="C:extracellular space"/>
    <property type="evidence" value="ECO:0007669"/>
    <property type="project" value="TreeGrafter"/>
</dbReference>
<dbReference type="AlphaFoldDB" id="A0A8S1B3P7"/>
<dbReference type="Proteomes" id="UP000494106">
    <property type="component" value="Unassembled WGS sequence"/>
</dbReference>
<dbReference type="EMBL" id="CADEBC010000590">
    <property type="protein sequence ID" value="CAB3257173.1"/>
    <property type="molecule type" value="Genomic_DNA"/>
</dbReference>
<evidence type="ECO:0000313" key="6">
    <source>
        <dbReference type="Proteomes" id="UP000494106"/>
    </source>
</evidence>
<evidence type="ECO:0000313" key="5">
    <source>
        <dbReference type="EMBL" id="CAB3257173.1"/>
    </source>
</evidence>
<evidence type="ECO:0000256" key="4">
    <source>
        <dbReference type="SAM" id="SignalP"/>
    </source>
</evidence>
<dbReference type="PRINTS" id="PR00947">
    <property type="entry name" value="CUTICLE"/>
</dbReference>
<gene>
    <name evidence="5" type="ORF">APLA_LOCUS15822</name>
</gene>
<dbReference type="Pfam" id="PF00379">
    <property type="entry name" value="Chitin_bind_4"/>
    <property type="match status" value="1"/>
</dbReference>
<dbReference type="PROSITE" id="PS51155">
    <property type="entry name" value="CHIT_BIND_RR_2"/>
    <property type="match status" value="1"/>
</dbReference>
<organism evidence="5 6">
    <name type="scientific">Arctia plantaginis</name>
    <name type="common">Wood tiger moth</name>
    <name type="synonym">Phalaena plantaginis</name>
    <dbReference type="NCBI Taxonomy" id="874455"/>
    <lineage>
        <taxon>Eukaryota</taxon>
        <taxon>Metazoa</taxon>
        <taxon>Ecdysozoa</taxon>
        <taxon>Arthropoda</taxon>
        <taxon>Hexapoda</taxon>
        <taxon>Insecta</taxon>
        <taxon>Pterygota</taxon>
        <taxon>Neoptera</taxon>
        <taxon>Endopterygota</taxon>
        <taxon>Lepidoptera</taxon>
        <taxon>Glossata</taxon>
        <taxon>Ditrysia</taxon>
        <taxon>Noctuoidea</taxon>
        <taxon>Erebidae</taxon>
        <taxon>Arctiinae</taxon>
        <taxon>Arctia</taxon>
    </lineage>
</organism>
<keyword evidence="1 3" id="KW-0193">Cuticle</keyword>
<dbReference type="OrthoDB" id="7259705at2759"/>
<evidence type="ECO:0000256" key="3">
    <source>
        <dbReference type="PROSITE-ProRule" id="PRU00497"/>
    </source>
</evidence>
<dbReference type="InterPro" id="IPR000618">
    <property type="entry name" value="Insect_cuticle"/>
</dbReference>
<dbReference type="GO" id="GO:0031012">
    <property type="term" value="C:extracellular matrix"/>
    <property type="evidence" value="ECO:0007669"/>
    <property type="project" value="TreeGrafter"/>
</dbReference>
<dbReference type="InterPro" id="IPR051217">
    <property type="entry name" value="Insect_Cuticle_Struc_Prot"/>
</dbReference>
<evidence type="ECO:0000256" key="2">
    <source>
        <dbReference type="ARBA" id="ARBA00022729"/>
    </source>
</evidence>
<accession>A0A8S1B3P7</accession>
<protein>
    <submittedName>
        <fullName evidence="5">Uncharacterized protein</fullName>
    </submittedName>
</protein>
<sequence length="201" mass="21796">MNLLLMIAGTLAAVIAVASGGAVSILSDTVNIPGYSYNYAVSAHHSNDKKAQWETRYGDVVKGSYSLVEPDGALRVVDYTADGLSGFNAVVKKIGPSIHPLPPAANTVAPFTTILGPVKYGFGATPVLVNLPKMTSHRQWSLPWDPFTHSYGGWVPITGNPLLKKIYLTILTKQYDHHGNLHKWISSPMPLNGRKVVVKRH</sequence>
<comment type="caution">
    <text evidence="5">The sequence shown here is derived from an EMBL/GenBank/DDBJ whole genome shotgun (WGS) entry which is preliminary data.</text>
</comment>
<name>A0A8S1B3P7_ARCPL</name>